<dbReference type="Proteomes" id="UP001295684">
    <property type="component" value="Unassembled WGS sequence"/>
</dbReference>
<feature type="compositionally biased region" description="Acidic residues" evidence="1">
    <location>
        <begin position="73"/>
        <end position="84"/>
    </location>
</feature>
<evidence type="ECO:0000313" key="4">
    <source>
        <dbReference type="Proteomes" id="UP001295684"/>
    </source>
</evidence>
<proteinExistence type="predicted"/>
<evidence type="ECO:0000256" key="1">
    <source>
        <dbReference type="SAM" id="MobiDB-lite"/>
    </source>
</evidence>
<feature type="transmembrane region" description="Helical" evidence="2">
    <location>
        <begin position="9"/>
        <end position="28"/>
    </location>
</feature>
<organism evidence="3 4">
    <name type="scientific">Euplotes crassus</name>
    <dbReference type="NCBI Taxonomy" id="5936"/>
    <lineage>
        <taxon>Eukaryota</taxon>
        <taxon>Sar</taxon>
        <taxon>Alveolata</taxon>
        <taxon>Ciliophora</taxon>
        <taxon>Intramacronucleata</taxon>
        <taxon>Spirotrichea</taxon>
        <taxon>Hypotrichia</taxon>
        <taxon>Euplotida</taxon>
        <taxon>Euplotidae</taxon>
        <taxon>Moneuplotes</taxon>
    </lineage>
</organism>
<dbReference type="AlphaFoldDB" id="A0AAD2DA79"/>
<gene>
    <name evidence="3" type="ORF">ECRASSUSDP1_LOCUS28540</name>
</gene>
<comment type="caution">
    <text evidence="3">The sequence shown here is derived from an EMBL/GenBank/DDBJ whole genome shotgun (WGS) entry which is preliminary data.</text>
</comment>
<evidence type="ECO:0000256" key="2">
    <source>
        <dbReference type="SAM" id="Phobius"/>
    </source>
</evidence>
<accession>A0AAD2DA79</accession>
<keyword evidence="4" id="KW-1185">Reference proteome</keyword>
<feature type="region of interest" description="Disordered" evidence="1">
    <location>
        <begin position="62"/>
        <end position="84"/>
    </location>
</feature>
<keyword evidence="2" id="KW-1133">Transmembrane helix</keyword>
<dbReference type="EMBL" id="CAMPGE010029443">
    <property type="protein sequence ID" value="CAI2386914.1"/>
    <property type="molecule type" value="Genomic_DNA"/>
</dbReference>
<keyword evidence="2" id="KW-0472">Membrane</keyword>
<keyword evidence="2" id="KW-0812">Transmembrane</keyword>
<name>A0AAD2DA79_EUPCR</name>
<protein>
    <submittedName>
        <fullName evidence="3">Uncharacterized protein</fullName>
    </submittedName>
</protein>
<sequence length="84" mass="9963">MNRKESRKILEITGVAAILFFVPLGYFYNRDTITAKCNSMYYKMFSISDKQYERYLKQQNSQVDFESQKQSESDQEADNENPKN</sequence>
<reference evidence="3" key="1">
    <citation type="submission" date="2023-07" db="EMBL/GenBank/DDBJ databases">
        <authorList>
            <consortium name="AG Swart"/>
            <person name="Singh M."/>
            <person name="Singh A."/>
            <person name="Seah K."/>
            <person name="Emmerich C."/>
        </authorList>
    </citation>
    <scope>NUCLEOTIDE SEQUENCE</scope>
    <source>
        <strain evidence="3">DP1</strain>
    </source>
</reference>
<evidence type="ECO:0000313" key="3">
    <source>
        <dbReference type="EMBL" id="CAI2386914.1"/>
    </source>
</evidence>